<proteinExistence type="predicted"/>
<evidence type="ECO:0000313" key="3">
    <source>
        <dbReference type="Proteomes" id="UP001497416"/>
    </source>
</evidence>
<organism evidence="2 3">
    <name type="scientific">Tenacibaculum platacis</name>
    <dbReference type="NCBI Taxonomy" id="3137852"/>
    <lineage>
        <taxon>Bacteria</taxon>
        <taxon>Pseudomonadati</taxon>
        <taxon>Bacteroidota</taxon>
        <taxon>Flavobacteriia</taxon>
        <taxon>Flavobacteriales</taxon>
        <taxon>Flavobacteriaceae</taxon>
        <taxon>Tenacibaculum</taxon>
    </lineage>
</organism>
<comment type="caution">
    <text evidence="2">The sequence shown here is derived from an EMBL/GenBank/DDBJ whole genome shotgun (WGS) entry which is preliminary data.</text>
</comment>
<reference evidence="2 3" key="1">
    <citation type="submission" date="2024-05" db="EMBL/GenBank/DDBJ databases">
        <authorList>
            <person name="Duchaud E."/>
        </authorList>
    </citation>
    <scope>NUCLEOTIDE SEQUENCE [LARGE SCALE GENOMIC DNA]</scope>
    <source>
        <strain evidence="2">Ena-SAMPLE-TAB-13-05-2024-13:56:06:370-140302</strain>
    </source>
</reference>
<sequence length="52" mass="6040">MNHYVYLYGFLTAIIIDICIKYFITEDYQKLAKNASKVITIIMVVLYAAFIS</sequence>
<feature type="transmembrane region" description="Helical" evidence="1">
    <location>
        <begin position="6"/>
        <end position="24"/>
    </location>
</feature>
<protein>
    <submittedName>
        <fullName evidence="2">Uncharacterized protein</fullName>
    </submittedName>
</protein>
<feature type="transmembrane region" description="Helical" evidence="1">
    <location>
        <begin position="31"/>
        <end position="51"/>
    </location>
</feature>
<keyword evidence="1" id="KW-1133">Transmembrane helix</keyword>
<evidence type="ECO:0000256" key="1">
    <source>
        <dbReference type="SAM" id="Phobius"/>
    </source>
</evidence>
<dbReference type="Proteomes" id="UP001497416">
    <property type="component" value="Unassembled WGS sequence"/>
</dbReference>
<accession>A0ABM9NQ63</accession>
<name>A0ABM9NQ63_9FLAO</name>
<evidence type="ECO:0000313" key="2">
    <source>
        <dbReference type="EMBL" id="CAL2074715.1"/>
    </source>
</evidence>
<dbReference type="EMBL" id="CAXIXY010000003">
    <property type="protein sequence ID" value="CAL2074715.1"/>
    <property type="molecule type" value="Genomic_DNA"/>
</dbReference>
<keyword evidence="1" id="KW-0472">Membrane</keyword>
<keyword evidence="1" id="KW-0812">Transmembrane</keyword>
<keyword evidence="3" id="KW-1185">Reference proteome</keyword>
<gene>
    <name evidence="2" type="ORF">T190607A01A_10059</name>
</gene>